<accession>A0AAV1XRM6</accession>
<evidence type="ECO:0000313" key="2">
    <source>
        <dbReference type="EMBL" id="CAL0323742.1"/>
    </source>
</evidence>
<comment type="caution">
    <text evidence="2">The sequence shown here is derived from an EMBL/GenBank/DDBJ whole genome shotgun (WGS) entry which is preliminary data.</text>
</comment>
<evidence type="ECO:0000256" key="1">
    <source>
        <dbReference type="SAM" id="MobiDB-lite"/>
    </source>
</evidence>
<feature type="region of interest" description="Disordered" evidence="1">
    <location>
        <begin position="53"/>
        <end position="76"/>
    </location>
</feature>
<evidence type="ECO:0000313" key="3">
    <source>
        <dbReference type="Proteomes" id="UP001497480"/>
    </source>
</evidence>
<gene>
    <name evidence="2" type="ORF">LLUT_LOCUS24802</name>
</gene>
<organism evidence="2 3">
    <name type="scientific">Lupinus luteus</name>
    <name type="common">European yellow lupine</name>
    <dbReference type="NCBI Taxonomy" id="3873"/>
    <lineage>
        <taxon>Eukaryota</taxon>
        <taxon>Viridiplantae</taxon>
        <taxon>Streptophyta</taxon>
        <taxon>Embryophyta</taxon>
        <taxon>Tracheophyta</taxon>
        <taxon>Spermatophyta</taxon>
        <taxon>Magnoliopsida</taxon>
        <taxon>eudicotyledons</taxon>
        <taxon>Gunneridae</taxon>
        <taxon>Pentapetalae</taxon>
        <taxon>rosids</taxon>
        <taxon>fabids</taxon>
        <taxon>Fabales</taxon>
        <taxon>Fabaceae</taxon>
        <taxon>Papilionoideae</taxon>
        <taxon>50 kb inversion clade</taxon>
        <taxon>genistoids sensu lato</taxon>
        <taxon>core genistoids</taxon>
        <taxon>Genisteae</taxon>
        <taxon>Lupinus</taxon>
    </lineage>
</organism>
<proteinExistence type="predicted"/>
<name>A0AAV1XRM6_LUPLU</name>
<protein>
    <submittedName>
        <fullName evidence="2">Uncharacterized protein</fullName>
    </submittedName>
</protein>
<dbReference type="EMBL" id="CAXHTB010000017">
    <property type="protein sequence ID" value="CAL0323742.1"/>
    <property type="molecule type" value="Genomic_DNA"/>
</dbReference>
<sequence length="104" mass="11238">MTTIYAHKVYNSLATCLGFPPGYPHQGEAAPDLNSESPSILVQHHGRLRATVPSQRNKAAPDLNSESPSILAQHPGRLRATVPTRRPAPLQAWVGRQVGPTLLT</sequence>
<reference evidence="2 3" key="1">
    <citation type="submission" date="2024-03" db="EMBL/GenBank/DDBJ databases">
        <authorList>
            <person name="Martinez-Hernandez J."/>
        </authorList>
    </citation>
    <scope>NUCLEOTIDE SEQUENCE [LARGE SCALE GENOMIC DNA]</scope>
</reference>
<dbReference type="AlphaFoldDB" id="A0AAV1XRM6"/>
<keyword evidence="3" id="KW-1185">Reference proteome</keyword>
<dbReference type="Proteomes" id="UP001497480">
    <property type="component" value="Unassembled WGS sequence"/>
</dbReference>